<dbReference type="AlphaFoldDB" id="E5B9A3"/>
<accession>E5B9A3</accession>
<organism evidence="1">
    <name type="scientific">Erwinia amylovora ATCC BAA-2158</name>
    <dbReference type="NCBI Taxonomy" id="889211"/>
    <lineage>
        <taxon>Bacteria</taxon>
        <taxon>Pseudomonadati</taxon>
        <taxon>Pseudomonadota</taxon>
        <taxon>Gammaproteobacteria</taxon>
        <taxon>Enterobacterales</taxon>
        <taxon>Erwiniaceae</taxon>
        <taxon>Erwinia</taxon>
    </lineage>
</organism>
<evidence type="ECO:0000313" key="1">
    <source>
        <dbReference type="EMBL" id="CBX82059.1"/>
    </source>
</evidence>
<proteinExistence type="predicted"/>
<name>E5B9A3_ERWAM</name>
<gene>
    <name evidence="1" type="ORF">EAIL5_3239</name>
</gene>
<protein>
    <submittedName>
        <fullName evidence="1">Uncharacterized protein</fullName>
    </submittedName>
</protein>
<dbReference type="EMBL" id="FR719196">
    <property type="protein sequence ID" value="CBX82059.1"/>
    <property type="molecule type" value="Genomic_DNA"/>
</dbReference>
<reference evidence="1" key="1">
    <citation type="journal article" date="2011" name="J. Bacteriol.">
        <title>Genome Sequence of an Erwinia amylovora Strain with Pathogenicity Restricted to Rubus Plants.</title>
        <authorList>
            <person name="Powney R."/>
            <person name="Smits T.H."/>
            <person name="Sawbridge T."/>
            <person name="Frey B."/>
            <person name="Blom J."/>
            <person name="Frey J.E."/>
            <person name="Plummer K.M."/>
            <person name="Beer S.V."/>
            <person name="Luck J."/>
            <person name="Duffy B."/>
            <person name="Rodoni B."/>
        </authorList>
    </citation>
    <scope>NUCLEOTIDE SEQUENCE</scope>
    <source>
        <strain evidence="1">ATCC BAA-2158</strain>
    </source>
</reference>
<sequence length="42" mass="4480">MPGAKTQIIPLMQFFKHAGSLLAHALPRRSVTGCIPGQHGLV</sequence>